<evidence type="ECO:0000313" key="3">
    <source>
        <dbReference type="Proteomes" id="UP000654075"/>
    </source>
</evidence>
<reference evidence="2" key="1">
    <citation type="submission" date="2021-02" db="EMBL/GenBank/DDBJ databases">
        <authorList>
            <person name="Dougan E. K."/>
            <person name="Rhodes N."/>
            <person name="Thang M."/>
            <person name="Chan C."/>
        </authorList>
    </citation>
    <scope>NUCLEOTIDE SEQUENCE</scope>
</reference>
<name>A0A813DSV3_POLGL</name>
<protein>
    <submittedName>
        <fullName evidence="2">Uncharacterized protein</fullName>
    </submittedName>
</protein>
<feature type="region of interest" description="Disordered" evidence="1">
    <location>
        <begin position="810"/>
        <end position="829"/>
    </location>
</feature>
<evidence type="ECO:0000313" key="2">
    <source>
        <dbReference type="EMBL" id="CAE8590995.1"/>
    </source>
</evidence>
<dbReference type="AlphaFoldDB" id="A0A813DSV3"/>
<feature type="compositionally biased region" description="Low complexity" evidence="1">
    <location>
        <begin position="399"/>
        <end position="409"/>
    </location>
</feature>
<dbReference type="OrthoDB" id="440813at2759"/>
<feature type="compositionally biased region" description="Low complexity" evidence="1">
    <location>
        <begin position="422"/>
        <end position="434"/>
    </location>
</feature>
<accession>A0A813DSV3</accession>
<feature type="region of interest" description="Disordered" evidence="1">
    <location>
        <begin position="760"/>
        <end position="794"/>
    </location>
</feature>
<feature type="region of interest" description="Disordered" evidence="1">
    <location>
        <begin position="945"/>
        <end position="1012"/>
    </location>
</feature>
<comment type="caution">
    <text evidence="2">The sequence shown here is derived from an EMBL/GenBank/DDBJ whole genome shotgun (WGS) entry which is preliminary data.</text>
</comment>
<feature type="compositionally biased region" description="Low complexity" evidence="1">
    <location>
        <begin position="945"/>
        <end position="961"/>
    </location>
</feature>
<feature type="compositionally biased region" description="Pro residues" evidence="1">
    <location>
        <begin position="908"/>
        <end position="925"/>
    </location>
</feature>
<feature type="compositionally biased region" description="Polar residues" evidence="1">
    <location>
        <begin position="1003"/>
        <end position="1012"/>
    </location>
</feature>
<dbReference type="Proteomes" id="UP000654075">
    <property type="component" value="Unassembled WGS sequence"/>
</dbReference>
<keyword evidence="3" id="KW-1185">Reference proteome</keyword>
<dbReference type="PANTHER" id="PTHR37002">
    <property type="entry name" value="AGAP007005-PA"/>
    <property type="match status" value="1"/>
</dbReference>
<feature type="compositionally biased region" description="Polar residues" evidence="1">
    <location>
        <begin position="580"/>
        <end position="599"/>
    </location>
</feature>
<feature type="region of interest" description="Disordered" evidence="1">
    <location>
        <begin position="577"/>
        <end position="599"/>
    </location>
</feature>
<dbReference type="EMBL" id="CAJNNV010004624">
    <property type="protein sequence ID" value="CAE8590995.1"/>
    <property type="molecule type" value="Genomic_DNA"/>
</dbReference>
<proteinExistence type="predicted"/>
<feature type="region of interest" description="Disordered" evidence="1">
    <location>
        <begin position="630"/>
        <end position="724"/>
    </location>
</feature>
<evidence type="ECO:0000256" key="1">
    <source>
        <dbReference type="SAM" id="MobiDB-lite"/>
    </source>
</evidence>
<feature type="compositionally biased region" description="Low complexity" evidence="1">
    <location>
        <begin position="642"/>
        <end position="697"/>
    </location>
</feature>
<feature type="region of interest" description="Disordered" evidence="1">
    <location>
        <begin position="8"/>
        <end position="61"/>
    </location>
</feature>
<dbReference type="PANTHER" id="PTHR37002:SF10">
    <property type="entry name" value="TRANSGLUTAMINASE-LIKE DOMAIN-CONTAINING PROTEIN"/>
    <property type="match status" value="1"/>
</dbReference>
<gene>
    <name evidence="2" type="ORF">PGLA1383_LOCUS9691</name>
</gene>
<feature type="compositionally biased region" description="Low complexity" evidence="1">
    <location>
        <begin position="43"/>
        <end position="61"/>
    </location>
</feature>
<feature type="compositionally biased region" description="Low complexity" evidence="1">
    <location>
        <begin position="11"/>
        <end position="29"/>
    </location>
</feature>
<sequence>MLPGAFEVAETNNNNNNNNSNNYNNTNNSELKARAAEARTESSEVQPQQQQQQQPLQQQQQQQQQQKQQQQQQQQQPGESLARAAAQVAVEHTDLSLARAEAQMAMEHADLQAIHEEVAQILIHTDSCGDQPGAICQAAVSQVEPAESGAVGQVEPAECGAVGQVEPAECGAVSQVEPAECGVAQKYACRPLIEESCSNIREAAAGDEEFIEEDALFLTLPVGGESALPTSLGASDSPIGAEGQYSPCLLRWSAQGIEIRPGERPRASTGPGQLLQQWFMPCEAIRSVEEICNDPSLQVVPTAERPPTSHPHGVRLSVSFCLGSDKDGAFSLCVATKTRDTVLSIVRSVQAGSHSLDVDINNDDNIHVEQPEVLPEAAAAMPATLAGSFSNGCPDSEGDNINNNNNNNDNDNDDNHATFGGSSPSRSLPSISPALAPAPLDLDALALTALCEPPLNPPHVLTAAPPTSSKLGIAGASGGCQFAAGLLESSVPTTNSPQNPPPTPHPAAAQYMTSGNGLTGIAGLADYKKDLKMPDALHIPDVWLHMPPGCLGFHRCSLCVDKLGLSLKPLGLVPRRPTAAETQGNESPGGDSCSTLTGDSGQHFESMVMLPTEALCFPLSSVIDVAEEQGTSATDLDSAKEQPPQASEQTQQPQQAKQPQQQPDNQQQQQPDNQQQQQPQNQPQQQPQNQLQQQPQSQPQPQPQNQPQQQPENQPPQPRTMGGMLRRLRPPFARAIFNDVSVAGGTPVAPCAQLLQQQLQQQLRSSSKDTRQQLKPQNGFAPPQGPGMVSSSCPPPGVSVLVRVRIRGSLAGRQPGQERSPPHLRSLSDQRPPVKLVLAFSDKEQAVQLISRLLDYKKYQLSVALATFLQTFAAVVQRETASEKSRHRQVEDGALLQRMQGQEAFPIVEPPPLPPRPAGLPPPSRLPRIVANEEGEVFWYMPRKQGPAAAAPQPQSGQPAGKVPGAAGDKDPDAFANDSVAVEMRVPSSPVPSPGRRDPQVSPPGSTRTVSV</sequence>
<feature type="region of interest" description="Disordered" evidence="1">
    <location>
        <begin position="388"/>
        <end position="434"/>
    </location>
</feature>
<feature type="compositionally biased region" description="Basic and acidic residues" evidence="1">
    <location>
        <begin position="31"/>
        <end position="42"/>
    </location>
</feature>
<organism evidence="2 3">
    <name type="scientific">Polarella glacialis</name>
    <name type="common">Dinoflagellate</name>
    <dbReference type="NCBI Taxonomy" id="89957"/>
    <lineage>
        <taxon>Eukaryota</taxon>
        <taxon>Sar</taxon>
        <taxon>Alveolata</taxon>
        <taxon>Dinophyceae</taxon>
        <taxon>Suessiales</taxon>
        <taxon>Suessiaceae</taxon>
        <taxon>Polarella</taxon>
    </lineage>
</organism>
<feature type="region of interest" description="Disordered" evidence="1">
    <location>
        <begin position="906"/>
        <end position="927"/>
    </location>
</feature>